<protein>
    <recommendedName>
        <fullName evidence="8">3-phosphoshikimate 1-carboxyvinyltransferase</fullName>
        <ecNumber evidence="8">2.5.1.19</ecNumber>
    </recommendedName>
    <alternativeName>
        <fullName evidence="8">5-enolpyruvylshikimate-3-phosphate synthase</fullName>
        <shortName evidence="8">EPSP synthase</shortName>
        <shortName evidence="8">EPSPS</shortName>
    </alternativeName>
</protein>
<dbReference type="AlphaFoldDB" id="A0A2W5HE98"/>
<evidence type="ECO:0000256" key="6">
    <source>
        <dbReference type="ARBA" id="ARBA00023141"/>
    </source>
</evidence>
<dbReference type="InterPro" id="IPR036968">
    <property type="entry name" value="Enolpyruvate_Tfrase_sf"/>
</dbReference>
<feature type="binding site" evidence="8">
    <location>
        <position position="26"/>
    </location>
    <ligand>
        <name>phosphoenolpyruvate</name>
        <dbReference type="ChEBI" id="CHEBI:58702"/>
    </ligand>
</feature>
<feature type="binding site" evidence="8">
    <location>
        <position position="174"/>
    </location>
    <ligand>
        <name>phosphoenolpyruvate</name>
        <dbReference type="ChEBI" id="CHEBI:58702"/>
    </ligand>
</feature>
<feature type="active site" description="Proton acceptor" evidence="8">
    <location>
        <position position="326"/>
    </location>
</feature>
<comment type="subunit">
    <text evidence="8">Monomer.</text>
</comment>
<dbReference type="GO" id="GO:0008652">
    <property type="term" value="P:amino acid biosynthetic process"/>
    <property type="evidence" value="ECO:0007669"/>
    <property type="project" value="UniProtKB-KW"/>
</dbReference>
<keyword evidence="5 8" id="KW-0808">Transferase</keyword>
<feature type="binding site" evidence="8">
    <location>
        <position position="357"/>
    </location>
    <ligand>
        <name>phosphoenolpyruvate</name>
        <dbReference type="ChEBI" id="CHEBI:58702"/>
    </ligand>
</feature>
<feature type="binding site" evidence="8">
    <location>
        <position position="174"/>
    </location>
    <ligand>
        <name>3-phosphoshikimate</name>
        <dbReference type="ChEBI" id="CHEBI:145989"/>
    </ligand>
</feature>
<dbReference type="InterPro" id="IPR023193">
    <property type="entry name" value="EPSP_synthase_CS"/>
</dbReference>
<dbReference type="GO" id="GO:0009073">
    <property type="term" value="P:aromatic amino acid family biosynthetic process"/>
    <property type="evidence" value="ECO:0007669"/>
    <property type="project" value="UniProtKB-KW"/>
</dbReference>
<evidence type="ECO:0000313" key="11">
    <source>
        <dbReference type="Proteomes" id="UP000249739"/>
    </source>
</evidence>
<dbReference type="Gene3D" id="3.65.10.10">
    <property type="entry name" value="Enolpyruvate transferase domain"/>
    <property type="match status" value="2"/>
</dbReference>
<dbReference type="InterPro" id="IPR013792">
    <property type="entry name" value="RNA3'P_cycl/enolpyr_Trfase_a/b"/>
</dbReference>
<proteinExistence type="inferred from homology"/>
<evidence type="ECO:0000256" key="3">
    <source>
        <dbReference type="ARBA" id="ARBA00022490"/>
    </source>
</evidence>
<dbReference type="EMBL" id="QFOT01000025">
    <property type="protein sequence ID" value="PZP56436.1"/>
    <property type="molecule type" value="Genomic_DNA"/>
</dbReference>
<evidence type="ECO:0000256" key="5">
    <source>
        <dbReference type="ARBA" id="ARBA00022679"/>
    </source>
</evidence>
<dbReference type="InterPro" id="IPR001986">
    <property type="entry name" value="Enolpyruvate_Tfrase_dom"/>
</dbReference>
<evidence type="ECO:0000256" key="8">
    <source>
        <dbReference type="HAMAP-Rule" id="MF_00210"/>
    </source>
</evidence>
<evidence type="ECO:0000259" key="9">
    <source>
        <dbReference type="Pfam" id="PF00275"/>
    </source>
</evidence>
<dbReference type="InterPro" id="IPR006264">
    <property type="entry name" value="EPSP_synthase"/>
</dbReference>
<comment type="caution">
    <text evidence="10">The sequence shown here is derived from an EMBL/GenBank/DDBJ whole genome shotgun (WGS) entry which is preliminary data.</text>
</comment>
<feature type="binding site" evidence="8">
    <location>
        <position position="172"/>
    </location>
    <ligand>
        <name>3-phosphoshikimate</name>
        <dbReference type="ChEBI" id="CHEBI:145989"/>
    </ligand>
</feature>
<organism evidence="10 11">
    <name type="scientific">Micavibrio aeruginosavorus</name>
    <dbReference type="NCBI Taxonomy" id="349221"/>
    <lineage>
        <taxon>Bacteria</taxon>
        <taxon>Pseudomonadati</taxon>
        <taxon>Bdellovibrionota</taxon>
        <taxon>Bdellovibrionia</taxon>
        <taxon>Bdellovibrionales</taxon>
        <taxon>Pseudobdellovibrionaceae</taxon>
        <taxon>Micavibrio</taxon>
    </lineage>
</organism>
<dbReference type="UniPathway" id="UPA00053">
    <property type="reaction ID" value="UER00089"/>
</dbReference>
<dbReference type="GO" id="GO:0005737">
    <property type="term" value="C:cytoplasm"/>
    <property type="evidence" value="ECO:0007669"/>
    <property type="project" value="UniProtKB-SubCell"/>
</dbReference>
<dbReference type="GO" id="GO:0003866">
    <property type="term" value="F:3-phosphoshikimate 1-carboxyvinyltransferase activity"/>
    <property type="evidence" value="ECO:0007669"/>
    <property type="project" value="UniProtKB-UniRule"/>
</dbReference>
<feature type="binding site" evidence="8">
    <location>
        <position position="27"/>
    </location>
    <ligand>
        <name>3-phosphoshikimate</name>
        <dbReference type="ChEBI" id="CHEBI:145989"/>
    </ligand>
</feature>
<dbReference type="PROSITE" id="PS00104">
    <property type="entry name" value="EPSP_SYNTHASE_1"/>
    <property type="match status" value="1"/>
</dbReference>
<keyword evidence="4 8" id="KW-0028">Amino-acid biosynthesis</keyword>
<dbReference type="GO" id="GO:0009423">
    <property type="term" value="P:chorismate biosynthetic process"/>
    <property type="evidence" value="ECO:0007669"/>
    <property type="project" value="UniProtKB-UniRule"/>
</dbReference>
<dbReference type="PANTHER" id="PTHR21090">
    <property type="entry name" value="AROM/DEHYDROQUINATE SYNTHASE"/>
    <property type="match status" value="1"/>
</dbReference>
<dbReference type="PANTHER" id="PTHR21090:SF5">
    <property type="entry name" value="PENTAFUNCTIONAL AROM POLYPEPTIDE"/>
    <property type="match status" value="1"/>
</dbReference>
<evidence type="ECO:0000256" key="4">
    <source>
        <dbReference type="ARBA" id="ARBA00022605"/>
    </source>
</evidence>
<comment type="function">
    <text evidence="8">Catalyzes the transfer of the enolpyruvyl moiety of phosphoenolpyruvate (PEP) to the 5-hydroxyl of shikimate-3-phosphate (S3P) to produce enolpyruvyl shikimate-3-phosphate and inorganic phosphate.</text>
</comment>
<comment type="similarity">
    <text evidence="2 8">Belongs to the EPSP synthase family.</text>
</comment>
<dbReference type="Pfam" id="PF00275">
    <property type="entry name" value="EPSP_synthase"/>
    <property type="match status" value="1"/>
</dbReference>
<dbReference type="EC" id="2.5.1.19" evidence="8"/>
<dbReference type="PIRSF" id="PIRSF000505">
    <property type="entry name" value="EPSPS"/>
    <property type="match status" value="1"/>
</dbReference>
<sequence>MMHAPLPLKSSKSGPLKGIIRVPGDKSISHRSIMFGALAEGETIISGLLEGEDVFNTAQAMRALGAKVQKGDDGLFRCFGLGLGNLKEPNTILDMGNSGTSTRLLMGILASHNLTATFSGDASLNKRPMGRVTTPLEQMGAKFMGRAGGRLPLTMQGAYPAKSITYKLPVASAQVKSAILLAGLNAEGITTVLEPEPTRDHSENMLRHFGIDVQISKNDEGIDAIKIEGGQKLLGCAVDVPSDPSSAAFPVVAALLNEGSELTLTHVGINPRRIGLYETLIEMGADIQFDNKTIDAGESVATIIVRSKGPLKGIEVPPERVPSMIDEFPVLAMAAACAEGITKMTGLAELRVKESDRLQCVADGLIACGVKLEMGPDWLTIYGNGKPPKGGALIETQLDHRLAMSFLVLGSATELPVAVDDASPVNTSFPGFVELMNELGTDITEMQQ</sequence>
<dbReference type="CDD" id="cd01556">
    <property type="entry name" value="EPSP_synthase"/>
    <property type="match status" value="1"/>
</dbReference>
<reference evidence="10 11" key="1">
    <citation type="submission" date="2017-08" db="EMBL/GenBank/DDBJ databases">
        <title>Infants hospitalized years apart are colonized by the same room-sourced microbial strains.</title>
        <authorList>
            <person name="Brooks B."/>
            <person name="Olm M.R."/>
            <person name="Firek B.A."/>
            <person name="Baker R."/>
            <person name="Thomas B.C."/>
            <person name="Morowitz M.J."/>
            <person name="Banfield J.F."/>
        </authorList>
    </citation>
    <scope>NUCLEOTIDE SEQUENCE [LARGE SCALE GENOMIC DNA]</scope>
    <source>
        <strain evidence="10">S2_006_000_R2_64</strain>
    </source>
</reference>
<evidence type="ECO:0000256" key="1">
    <source>
        <dbReference type="ARBA" id="ARBA00004811"/>
    </source>
</evidence>
<dbReference type="HAMAP" id="MF_00210">
    <property type="entry name" value="EPSP_synth"/>
    <property type="match status" value="1"/>
</dbReference>
<comment type="subcellular location">
    <subcellularLocation>
        <location evidence="8">Cytoplasm</location>
    </subcellularLocation>
</comment>
<keyword evidence="6 8" id="KW-0057">Aromatic amino acid biosynthesis</keyword>
<feature type="domain" description="Enolpyruvate transferase" evidence="9">
    <location>
        <begin position="12"/>
        <end position="434"/>
    </location>
</feature>
<keyword evidence="3 8" id="KW-0963">Cytoplasm</keyword>
<feature type="binding site" evidence="8">
    <location>
        <position position="353"/>
    </location>
    <ligand>
        <name>3-phosphoshikimate</name>
        <dbReference type="ChEBI" id="CHEBI:145989"/>
    </ligand>
</feature>
<comment type="caution">
    <text evidence="8">Lacks conserved residue(s) required for the propagation of feature annotation.</text>
</comment>
<feature type="binding site" evidence="8">
    <location>
        <position position="326"/>
    </location>
    <ligand>
        <name>3-phosphoshikimate</name>
        <dbReference type="ChEBI" id="CHEBI:145989"/>
    </ligand>
</feature>
<dbReference type="FunFam" id="3.65.10.10:FF:000005">
    <property type="entry name" value="3-phosphoshikimate 1-carboxyvinyltransferase"/>
    <property type="match status" value="1"/>
</dbReference>
<feature type="binding site" evidence="8">
    <location>
        <position position="26"/>
    </location>
    <ligand>
        <name>3-phosphoshikimate</name>
        <dbReference type="ChEBI" id="CHEBI:145989"/>
    </ligand>
</feature>
<dbReference type="SUPFAM" id="SSF55205">
    <property type="entry name" value="EPT/RTPC-like"/>
    <property type="match status" value="1"/>
</dbReference>
<accession>A0A2W5HE98</accession>
<feature type="binding site" evidence="8">
    <location>
        <position position="401"/>
    </location>
    <ligand>
        <name>phosphoenolpyruvate</name>
        <dbReference type="ChEBI" id="CHEBI:58702"/>
    </ligand>
</feature>
<feature type="binding site" evidence="8">
    <location>
        <position position="31"/>
    </location>
    <ligand>
        <name>3-phosphoshikimate</name>
        <dbReference type="ChEBI" id="CHEBI:145989"/>
    </ligand>
</feature>
<evidence type="ECO:0000256" key="2">
    <source>
        <dbReference type="ARBA" id="ARBA00009948"/>
    </source>
</evidence>
<name>A0A2W5HE98_9BACT</name>
<feature type="binding site" evidence="8">
    <location>
        <position position="127"/>
    </location>
    <ligand>
        <name>phosphoenolpyruvate</name>
        <dbReference type="ChEBI" id="CHEBI:58702"/>
    </ligand>
</feature>
<comment type="catalytic activity">
    <reaction evidence="7">
        <text>3-phosphoshikimate + phosphoenolpyruvate = 5-O-(1-carboxyvinyl)-3-phosphoshikimate + phosphate</text>
        <dbReference type="Rhea" id="RHEA:21256"/>
        <dbReference type="ChEBI" id="CHEBI:43474"/>
        <dbReference type="ChEBI" id="CHEBI:57701"/>
        <dbReference type="ChEBI" id="CHEBI:58702"/>
        <dbReference type="ChEBI" id="CHEBI:145989"/>
        <dbReference type="EC" id="2.5.1.19"/>
    </reaction>
    <physiologicalReaction direction="left-to-right" evidence="7">
        <dbReference type="Rhea" id="RHEA:21257"/>
    </physiologicalReaction>
</comment>
<comment type="pathway">
    <text evidence="1 8">Metabolic intermediate biosynthesis; chorismate biosynthesis; chorismate from D-erythrose 4-phosphate and phosphoenolpyruvate: step 6/7.</text>
</comment>
<feature type="binding site" evidence="8">
    <location>
        <position position="99"/>
    </location>
    <ligand>
        <name>phosphoenolpyruvate</name>
        <dbReference type="ChEBI" id="CHEBI:58702"/>
    </ligand>
</feature>
<dbReference type="Proteomes" id="UP000249739">
    <property type="component" value="Unassembled WGS sequence"/>
</dbReference>
<dbReference type="NCBIfam" id="TIGR01356">
    <property type="entry name" value="aroA"/>
    <property type="match status" value="1"/>
</dbReference>
<evidence type="ECO:0000256" key="7">
    <source>
        <dbReference type="ARBA" id="ARBA00044633"/>
    </source>
</evidence>
<gene>
    <name evidence="8 10" type="primary">aroA</name>
    <name evidence="10" type="ORF">DI586_03645</name>
</gene>
<evidence type="ECO:0000313" key="10">
    <source>
        <dbReference type="EMBL" id="PZP56436.1"/>
    </source>
</evidence>